<protein>
    <submittedName>
        <fullName evidence="3">Polymer-forming cytoskeletal protein</fullName>
    </submittedName>
</protein>
<organism evidence="3 4">
    <name type="scientific">Paenibacillus lignilyticus</name>
    <dbReference type="NCBI Taxonomy" id="1172615"/>
    <lineage>
        <taxon>Bacteria</taxon>
        <taxon>Bacillati</taxon>
        <taxon>Bacillota</taxon>
        <taxon>Bacilli</taxon>
        <taxon>Bacillales</taxon>
        <taxon>Paenibacillaceae</taxon>
        <taxon>Paenibacillus</taxon>
    </lineage>
</organism>
<dbReference type="EMBL" id="JAGKSP010000002">
    <property type="protein sequence ID" value="MBP3962379.1"/>
    <property type="molecule type" value="Genomic_DNA"/>
</dbReference>
<evidence type="ECO:0000256" key="1">
    <source>
        <dbReference type="ARBA" id="ARBA00044755"/>
    </source>
</evidence>
<comment type="caution">
    <text evidence="3">The sequence shown here is derived from an EMBL/GenBank/DDBJ whole genome shotgun (WGS) entry which is preliminary data.</text>
</comment>
<sequence>MFKESKRSGSAETLIGLGTHVEGKLVSESSIRIEGEYRGDIDCKGDVIIGECGVAKSGIIARDLTIAGKVFGDIVAKGRLTITASGQLYGNVLAHTMLIQDGGIYNGNCRMERAVEQRARHLQDGTEPALQQQQQQAQQVKETQAKEKSRQAG</sequence>
<feature type="compositionally biased region" description="Basic and acidic residues" evidence="2">
    <location>
        <begin position="143"/>
        <end position="153"/>
    </location>
</feature>
<accession>A0ABS5C8P7</accession>
<keyword evidence="4" id="KW-1185">Reference proteome</keyword>
<name>A0ABS5C8P7_9BACL</name>
<gene>
    <name evidence="3" type="ORF">I8J30_06640</name>
</gene>
<evidence type="ECO:0000256" key="2">
    <source>
        <dbReference type="SAM" id="MobiDB-lite"/>
    </source>
</evidence>
<reference evidence="3 4" key="1">
    <citation type="submission" date="2021-04" db="EMBL/GenBank/DDBJ databases">
        <title>Paenibacillus sp. DLE-14 whole genome sequence.</title>
        <authorList>
            <person name="Ham Y.J."/>
        </authorList>
    </citation>
    <scope>NUCLEOTIDE SEQUENCE [LARGE SCALE GENOMIC DNA]</scope>
    <source>
        <strain evidence="3 4">DLE-14</strain>
    </source>
</reference>
<feature type="region of interest" description="Disordered" evidence="2">
    <location>
        <begin position="121"/>
        <end position="153"/>
    </location>
</feature>
<comment type="similarity">
    <text evidence="1">Belongs to the bactofilin family.</text>
</comment>
<dbReference type="PANTHER" id="PTHR35024">
    <property type="entry name" value="HYPOTHETICAL CYTOSOLIC PROTEIN"/>
    <property type="match status" value="1"/>
</dbReference>
<evidence type="ECO:0000313" key="3">
    <source>
        <dbReference type="EMBL" id="MBP3962379.1"/>
    </source>
</evidence>
<dbReference type="InterPro" id="IPR007607">
    <property type="entry name" value="BacA/B"/>
</dbReference>
<evidence type="ECO:0000313" key="4">
    <source>
        <dbReference type="Proteomes" id="UP000673394"/>
    </source>
</evidence>
<proteinExistence type="inferred from homology"/>
<dbReference type="Proteomes" id="UP000673394">
    <property type="component" value="Unassembled WGS sequence"/>
</dbReference>
<dbReference type="PANTHER" id="PTHR35024:SF4">
    <property type="entry name" value="POLYMER-FORMING CYTOSKELETAL PROTEIN"/>
    <property type="match status" value="1"/>
</dbReference>
<dbReference type="Pfam" id="PF04519">
    <property type="entry name" value="Bactofilin"/>
    <property type="match status" value="1"/>
</dbReference>